<dbReference type="GO" id="GO:0005762">
    <property type="term" value="C:mitochondrial large ribosomal subunit"/>
    <property type="evidence" value="ECO:0007669"/>
    <property type="project" value="TreeGrafter"/>
</dbReference>
<organism evidence="8 9">
    <name type="scientific">Schizophyllum amplum</name>
    <dbReference type="NCBI Taxonomy" id="97359"/>
    <lineage>
        <taxon>Eukaryota</taxon>
        <taxon>Fungi</taxon>
        <taxon>Dikarya</taxon>
        <taxon>Basidiomycota</taxon>
        <taxon>Agaricomycotina</taxon>
        <taxon>Agaricomycetes</taxon>
        <taxon>Agaricomycetidae</taxon>
        <taxon>Agaricales</taxon>
        <taxon>Schizophyllaceae</taxon>
        <taxon>Schizophyllum</taxon>
    </lineage>
</organism>
<comment type="subcellular location">
    <subcellularLocation>
        <location evidence="1">Mitochondrion</location>
    </subcellularLocation>
</comment>
<dbReference type="STRING" id="97359.A0A550C560"/>
<keyword evidence="9" id="KW-1185">Reference proteome</keyword>
<evidence type="ECO:0000313" key="8">
    <source>
        <dbReference type="EMBL" id="TRM59943.1"/>
    </source>
</evidence>
<evidence type="ECO:0000256" key="2">
    <source>
        <dbReference type="ARBA" id="ARBA00022946"/>
    </source>
</evidence>
<evidence type="ECO:0000256" key="3">
    <source>
        <dbReference type="ARBA" id="ARBA00022980"/>
    </source>
</evidence>
<evidence type="ECO:0000256" key="4">
    <source>
        <dbReference type="ARBA" id="ARBA00023128"/>
    </source>
</evidence>
<sequence length="111" mass="12572">MSFVNCTRRQAFRALFQSRTYAAKPAQAADAPASKAAAVPQSSCPADTILVGLNYLKGQPPVLAKPDEEYPEWLWTILEPKQHDDPRKALRAKRRIETKQRIKDENFMSTQ</sequence>
<dbReference type="Pfam" id="PF08561">
    <property type="entry name" value="Ribosomal_L37"/>
    <property type="match status" value="1"/>
</dbReference>
<keyword evidence="2" id="KW-0809">Transit peptide</keyword>
<dbReference type="AlphaFoldDB" id="A0A550C560"/>
<evidence type="ECO:0000313" key="9">
    <source>
        <dbReference type="Proteomes" id="UP000320762"/>
    </source>
</evidence>
<dbReference type="GO" id="GO:0003735">
    <property type="term" value="F:structural constituent of ribosome"/>
    <property type="evidence" value="ECO:0007669"/>
    <property type="project" value="TreeGrafter"/>
</dbReference>
<comment type="similarity">
    <text evidence="6">Belongs to the mitochondrion-specific ribosomal protein mL54 family.</text>
</comment>
<evidence type="ECO:0000256" key="7">
    <source>
        <dbReference type="ARBA" id="ARBA00035179"/>
    </source>
</evidence>
<protein>
    <recommendedName>
        <fullName evidence="7">Large ribosomal subunit protein mL54</fullName>
    </recommendedName>
</protein>
<dbReference type="PANTHER" id="PTHR28595">
    <property type="entry name" value="39S RIBOSOMAL PROTEIN L54, MITOCHONDRIAL"/>
    <property type="match status" value="1"/>
</dbReference>
<keyword evidence="5" id="KW-0687">Ribonucleoprotein</keyword>
<keyword evidence="4" id="KW-0496">Mitochondrion</keyword>
<accession>A0A550C560</accession>
<keyword evidence="3 8" id="KW-0689">Ribosomal protein</keyword>
<comment type="caution">
    <text evidence="8">The sequence shown here is derived from an EMBL/GenBank/DDBJ whole genome shotgun (WGS) entry which is preliminary data.</text>
</comment>
<proteinExistence type="inferred from homology"/>
<dbReference type="InterPro" id="IPR013870">
    <property type="entry name" value="Ribosomal_mL54"/>
</dbReference>
<reference evidence="8 9" key="1">
    <citation type="journal article" date="2019" name="New Phytol.">
        <title>Comparative genomics reveals unique wood-decay strategies and fruiting body development in the Schizophyllaceae.</title>
        <authorList>
            <person name="Almasi E."/>
            <person name="Sahu N."/>
            <person name="Krizsan K."/>
            <person name="Balint B."/>
            <person name="Kovacs G.M."/>
            <person name="Kiss B."/>
            <person name="Cseklye J."/>
            <person name="Drula E."/>
            <person name="Henrissat B."/>
            <person name="Nagy I."/>
            <person name="Chovatia M."/>
            <person name="Adam C."/>
            <person name="LaButti K."/>
            <person name="Lipzen A."/>
            <person name="Riley R."/>
            <person name="Grigoriev I.V."/>
            <person name="Nagy L.G."/>
        </authorList>
    </citation>
    <scope>NUCLEOTIDE SEQUENCE [LARGE SCALE GENOMIC DNA]</scope>
    <source>
        <strain evidence="8 9">NL-1724</strain>
    </source>
</reference>
<evidence type="ECO:0000256" key="1">
    <source>
        <dbReference type="ARBA" id="ARBA00004173"/>
    </source>
</evidence>
<dbReference type="Proteomes" id="UP000320762">
    <property type="component" value="Unassembled WGS sequence"/>
</dbReference>
<name>A0A550C560_9AGAR</name>
<dbReference type="EMBL" id="VDMD01000025">
    <property type="protein sequence ID" value="TRM59943.1"/>
    <property type="molecule type" value="Genomic_DNA"/>
</dbReference>
<gene>
    <name evidence="8" type="ORF">BD626DRAFT_506931</name>
</gene>
<dbReference type="PANTHER" id="PTHR28595:SF1">
    <property type="entry name" value="LARGE RIBOSOMAL SUBUNIT PROTEIN ML54"/>
    <property type="match status" value="1"/>
</dbReference>
<evidence type="ECO:0000256" key="6">
    <source>
        <dbReference type="ARBA" id="ARBA00033752"/>
    </source>
</evidence>
<dbReference type="OrthoDB" id="10252718at2759"/>
<evidence type="ECO:0000256" key="5">
    <source>
        <dbReference type="ARBA" id="ARBA00023274"/>
    </source>
</evidence>